<sequence length="162" mass="19229">MDNIRFLRKMVSELDIKLASPEEIKIVTNISKRAFDTDVMVGADEVGGPPNYDSEKWHKKMMLSHNLYTIKQEDYLIGGAVLFQDKRNKEIMYVGRIFIDPKEYKKGLGLESMKYIENMFPKITTWRLETPVWNIRTNSFYKKLGYLEMHRDKESVYYQKEV</sequence>
<dbReference type="Pfam" id="PF00583">
    <property type="entry name" value="Acetyltransf_1"/>
    <property type="match status" value="1"/>
</dbReference>
<evidence type="ECO:0000313" key="2">
    <source>
        <dbReference type="EMBL" id="GAA0765305.1"/>
    </source>
</evidence>
<keyword evidence="3" id="KW-1185">Reference proteome</keyword>
<dbReference type="RefSeq" id="WP_343822740.1">
    <property type="nucleotide sequence ID" value="NZ_BAAACI010000001.1"/>
</dbReference>
<feature type="domain" description="N-acetyltransferase" evidence="1">
    <location>
        <begin position="14"/>
        <end position="162"/>
    </location>
</feature>
<protein>
    <recommendedName>
        <fullName evidence="1">N-acetyltransferase domain-containing protein</fullName>
    </recommendedName>
</protein>
<proteinExistence type="predicted"/>
<evidence type="ECO:0000259" key="1">
    <source>
        <dbReference type="PROSITE" id="PS51186"/>
    </source>
</evidence>
<gene>
    <name evidence="2" type="ORF">GCM10008908_01640</name>
</gene>
<dbReference type="PROSITE" id="PS51186">
    <property type="entry name" value="GNAT"/>
    <property type="match status" value="1"/>
</dbReference>
<name>A0ABP3VT38_CLOSU</name>
<dbReference type="InterPro" id="IPR000182">
    <property type="entry name" value="GNAT_dom"/>
</dbReference>
<dbReference type="Proteomes" id="UP001501047">
    <property type="component" value="Unassembled WGS sequence"/>
</dbReference>
<organism evidence="2 3">
    <name type="scientific">Clostridium subterminale</name>
    <dbReference type="NCBI Taxonomy" id="1550"/>
    <lineage>
        <taxon>Bacteria</taxon>
        <taxon>Bacillati</taxon>
        <taxon>Bacillota</taxon>
        <taxon>Clostridia</taxon>
        <taxon>Eubacteriales</taxon>
        <taxon>Clostridiaceae</taxon>
        <taxon>Clostridium</taxon>
    </lineage>
</organism>
<dbReference type="InterPro" id="IPR016181">
    <property type="entry name" value="Acyl_CoA_acyltransferase"/>
</dbReference>
<accession>A0ABP3VT38</accession>
<dbReference type="EMBL" id="BAAACI010000001">
    <property type="protein sequence ID" value="GAA0765305.1"/>
    <property type="molecule type" value="Genomic_DNA"/>
</dbReference>
<dbReference type="Gene3D" id="3.40.630.30">
    <property type="match status" value="1"/>
</dbReference>
<comment type="caution">
    <text evidence="2">The sequence shown here is derived from an EMBL/GenBank/DDBJ whole genome shotgun (WGS) entry which is preliminary data.</text>
</comment>
<evidence type="ECO:0000313" key="3">
    <source>
        <dbReference type="Proteomes" id="UP001501047"/>
    </source>
</evidence>
<dbReference type="SUPFAM" id="SSF55729">
    <property type="entry name" value="Acyl-CoA N-acyltransferases (Nat)"/>
    <property type="match status" value="1"/>
</dbReference>
<dbReference type="CDD" id="cd04301">
    <property type="entry name" value="NAT_SF"/>
    <property type="match status" value="1"/>
</dbReference>
<reference evidence="3" key="1">
    <citation type="journal article" date="2019" name="Int. J. Syst. Evol. Microbiol.">
        <title>The Global Catalogue of Microorganisms (GCM) 10K type strain sequencing project: providing services to taxonomists for standard genome sequencing and annotation.</title>
        <authorList>
            <consortium name="The Broad Institute Genomics Platform"/>
            <consortium name="The Broad Institute Genome Sequencing Center for Infectious Disease"/>
            <person name="Wu L."/>
            <person name="Ma J."/>
        </authorList>
    </citation>
    <scope>NUCLEOTIDE SEQUENCE [LARGE SCALE GENOMIC DNA]</scope>
    <source>
        <strain evidence="3">JCM 1417</strain>
    </source>
</reference>